<keyword evidence="2" id="KW-1185">Reference proteome</keyword>
<dbReference type="AlphaFoldDB" id="A0A4Q9GXI9"/>
<evidence type="ECO:0000313" key="1">
    <source>
        <dbReference type="EMBL" id="TBN56990.1"/>
    </source>
</evidence>
<dbReference type="RefSeq" id="WP_130981100.1">
    <property type="nucleotide sequence ID" value="NZ_SISG01000001.1"/>
</dbReference>
<proteinExistence type="predicted"/>
<gene>
    <name evidence="1" type="ORF">EYE40_06015</name>
</gene>
<dbReference type="GO" id="GO:0003824">
    <property type="term" value="F:catalytic activity"/>
    <property type="evidence" value="ECO:0007669"/>
    <property type="project" value="InterPro"/>
</dbReference>
<dbReference type="EMBL" id="SISG01000001">
    <property type="protein sequence ID" value="TBN56990.1"/>
    <property type="molecule type" value="Genomic_DNA"/>
</dbReference>
<dbReference type="InterPro" id="IPR001544">
    <property type="entry name" value="Aminotrans_IV"/>
</dbReference>
<protein>
    <recommendedName>
        <fullName evidence="3">Aminotransferase class IV</fullName>
    </recommendedName>
</protein>
<reference evidence="2" key="1">
    <citation type="submission" date="2019-02" db="EMBL/GenBank/DDBJ databases">
        <title>Glaciihabitans arcticus sp. nov., a psychrotolerant bacterium isolated from polar soil.</title>
        <authorList>
            <person name="Dahal R.H."/>
        </authorList>
    </citation>
    <scope>NUCLEOTIDE SEQUENCE [LARGE SCALE GENOMIC DNA]</scope>
    <source>
        <strain evidence="2">RP-3-7</strain>
    </source>
</reference>
<dbReference type="Pfam" id="PF01063">
    <property type="entry name" value="Aminotran_4"/>
    <property type="match status" value="1"/>
</dbReference>
<name>A0A4Q9GXI9_9MICO</name>
<dbReference type="Gene3D" id="3.20.10.10">
    <property type="entry name" value="D-amino Acid Aminotransferase, subunit A, domain 2"/>
    <property type="match status" value="1"/>
</dbReference>
<dbReference type="InterPro" id="IPR036038">
    <property type="entry name" value="Aminotransferase-like"/>
</dbReference>
<dbReference type="Proteomes" id="UP000294194">
    <property type="component" value="Unassembled WGS sequence"/>
</dbReference>
<evidence type="ECO:0008006" key="3">
    <source>
        <dbReference type="Google" id="ProtNLM"/>
    </source>
</evidence>
<evidence type="ECO:0000313" key="2">
    <source>
        <dbReference type="Proteomes" id="UP000294194"/>
    </source>
</evidence>
<dbReference type="SUPFAM" id="SSF56752">
    <property type="entry name" value="D-aminoacid aminotransferase-like PLP-dependent enzymes"/>
    <property type="match status" value="1"/>
</dbReference>
<dbReference type="InterPro" id="IPR043132">
    <property type="entry name" value="BCAT-like_C"/>
</dbReference>
<accession>A0A4Q9GXI9</accession>
<comment type="caution">
    <text evidence="1">The sequence shown here is derived from an EMBL/GenBank/DDBJ whole genome shotgun (WGS) entry which is preliminary data.</text>
</comment>
<sequence>MSTPDAPTASTYRWHDGVLEYLDYCDMTETLIEVADSWLVSDGRTLALELHRSRFLDSIADERHDALDLEGFWDAVIAMIPRAGDWFPRVELQSRSGAALLVFRLRSAPQRGLTAVLATHTGADPRTNPTIKGPDLDAMLRLRTEAQERGGDEAVILSPDGYVVEGAYSALVWWRGSFLCAPSTDLERVHSVTARALLGLAAAIGVELHHESVTPSELDGTELWVLSSLHGIRIATGWVDGPELAALPGRLALWRTRLGALAHPID</sequence>
<organism evidence="1 2">
    <name type="scientific">Glaciihabitans arcticus</name>
    <dbReference type="NCBI Taxonomy" id="2668039"/>
    <lineage>
        <taxon>Bacteria</taxon>
        <taxon>Bacillati</taxon>
        <taxon>Actinomycetota</taxon>
        <taxon>Actinomycetes</taxon>
        <taxon>Micrococcales</taxon>
        <taxon>Microbacteriaceae</taxon>
        <taxon>Glaciihabitans</taxon>
    </lineage>
</organism>